<comment type="caution">
    <text evidence="1">The sequence shown here is derived from an EMBL/GenBank/DDBJ whole genome shotgun (WGS) entry which is preliminary data.</text>
</comment>
<name>A0ACC0R446_9HYPO</name>
<reference evidence="1" key="1">
    <citation type="submission" date="2022-06" db="EMBL/GenBank/DDBJ databases">
        <title>Fusarium solani species complex genomes reveal bases of compartmentalisation and animal pathogenesis.</title>
        <authorList>
            <person name="Tsai I.J."/>
        </authorList>
    </citation>
    <scope>NUCLEOTIDE SEQUENCE</scope>
    <source>
        <strain evidence="1">Fu6.1</strain>
    </source>
</reference>
<gene>
    <name evidence="1" type="ORF">NCS57_00338700</name>
</gene>
<proteinExistence type="predicted"/>
<evidence type="ECO:0000313" key="2">
    <source>
        <dbReference type="Proteomes" id="UP001065298"/>
    </source>
</evidence>
<dbReference type="EMBL" id="CM046505">
    <property type="protein sequence ID" value="KAI8674412.1"/>
    <property type="molecule type" value="Genomic_DNA"/>
</dbReference>
<accession>A0ACC0R446</accession>
<protein>
    <submittedName>
        <fullName evidence="1">Zn(2)-C6 fungal-type domain-containing protein</fullName>
    </submittedName>
</protein>
<dbReference type="Proteomes" id="UP001065298">
    <property type="component" value="Chromosome 3"/>
</dbReference>
<sequence>MPGRITWLPINLSGLDQDNASQIASFARVEAAELACNGATIMAAQQRRTAIYSDNERRHMCRSLAQSIPHSTVDSALDSLERESHRTRHHGQLQIGPFSAFSLPTSAASGANQATATASSRTPADLSTPVGKATSTSSSSAVTPPQDAIPDSLSPVLVDAETIERTSGTCPIVFPDFLSNDTWQPFMWPQQDVLDMHVPDMAESTLDPGGLDFLDQQEGDEADNPEDIGAEGGLSMPINLSTESSMRPDNPAAVASAMPSPDHLFSFHSLDTSDVIPDDARFLLEHYKFHHLKMFSPIWNHKSPWRIMHLPTALQTFTTLLLTGNDTYIRTSIFYSVMAVSAFTADRLSSTAALPSRWNDAGCRYHLRARAYLQMGLKTEIVGTKKVKYKEMLMAFLGMITLCIVSGRFLDAQPFLFDLENLIYSWGCRKTRISRKVAMLHNIFLYIKTLQETTGLPRLGGKVQDLRSEAHYPRLVENLFLYENSEDHHRTGGNGTKTLESAMFERIYGVPFSLICLISRVTALERRVTGMHDKFTLDHLQNEEIRKLETDICEWVNPFSSPTCDEDPASLPSGGRRETAINQLVMRGLVGALHHAVLIFFYRRILDVHPYTLQPYVRLAISDLVDYEEKKAKARRTGGRSHAEGRRRGFQ</sequence>
<evidence type="ECO:0000313" key="1">
    <source>
        <dbReference type="EMBL" id="KAI8674412.1"/>
    </source>
</evidence>
<organism evidence="1 2">
    <name type="scientific">Fusarium keratoplasticum</name>
    <dbReference type="NCBI Taxonomy" id="1328300"/>
    <lineage>
        <taxon>Eukaryota</taxon>
        <taxon>Fungi</taxon>
        <taxon>Dikarya</taxon>
        <taxon>Ascomycota</taxon>
        <taxon>Pezizomycotina</taxon>
        <taxon>Sordariomycetes</taxon>
        <taxon>Hypocreomycetidae</taxon>
        <taxon>Hypocreales</taxon>
        <taxon>Nectriaceae</taxon>
        <taxon>Fusarium</taxon>
        <taxon>Fusarium solani species complex</taxon>
    </lineage>
</organism>
<keyword evidence="2" id="KW-1185">Reference proteome</keyword>